<evidence type="ECO:0000259" key="2">
    <source>
        <dbReference type="Pfam" id="PF00589"/>
    </source>
</evidence>
<proteinExistence type="predicted"/>
<evidence type="ECO:0000313" key="4">
    <source>
        <dbReference type="Proteomes" id="UP000480854"/>
    </source>
</evidence>
<protein>
    <recommendedName>
        <fullName evidence="2">Tyr recombinase domain-containing protein</fullName>
    </recommendedName>
</protein>
<keyword evidence="1" id="KW-0233">DNA recombination</keyword>
<dbReference type="InterPro" id="IPR013762">
    <property type="entry name" value="Integrase-like_cat_sf"/>
</dbReference>
<dbReference type="Pfam" id="PF13009">
    <property type="entry name" value="Integrase_2"/>
    <property type="match status" value="1"/>
</dbReference>
<accession>A0A9W7NJ91</accession>
<dbReference type="SUPFAM" id="SSF56349">
    <property type="entry name" value="DNA breaking-rejoining enzymes"/>
    <property type="match status" value="1"/>
</dbReference>
<dbReference type="RefSeq" id="WP_149469435.1">
    <property type="nucleotide sequence ID" value="NZ_QOKW01000009.1"/>
</dbReference>
<dbReference type="InterPro" id="IPR002104">
    <property type="entry name" value="Integrase_catalytic"/>
</dbReference>
<dbReference type="InterPro" id="IPR011010">
    <property type="entry name" value="DNA_brk_join_enz"/>
</dbReference>
<organism evidence="3 4">
    <name type="scientific">Roseomonas genomospecies 6</name>
    <dbReference type="NCBI Taxonomy" id="214106"/>
    <lineage>
        <taxon>Bacteria</taxon>
        <taxon>Pseudomonadati</taxon>
        <taxon>Pseudomonadota</taxon>
        <taxon>Alphaproteobacteria</taxon>
        <taxon>Acetobacterales</taxon>
        <taxon>Roseomonadaceae</taxon>
        <taxon>Roseomonas</taxon>
    </lineage>
</organism>
<dbReference type="OrthoDB" id="7298605at2"/>
<dbReference type="InterPro" id="IPR024965">
    <property type="entry name" value="Putative_integrase"/>
</dbReference>
<gene>
    <name evidence="3" type="ORF">DS843_13565</name>
</gene>
<feature type="domain" description="Tyr recombinase" evidence="2">
    <location>
        <begin position="704"/>
        <end position="757"/>
    </location>
</feature>
<dbReference type="GO" id="GO:0006310">
    <property type="term" value="P:DNA recombination"/>
    <property type="evidence" value="ECO:0007669"/>
    <property type="project" value="UniProtKB-KW"/>
</dbReference>
<evidence type="ECO:0000256" key="1">
    <source>
        <dbReference type="ARBA" id="ARBA00023172"/>
    </source>
</evidence>
<sequence length="1089" mass="123544">MLRPNSEFCKEYQYPGSDRVVLANMSKDQFLLFREPKDKDMARVWGMYESEYLKHLHWYLTATYSEVTWSKSRQPERVVGTNAYNGICELLKTEVLPLELVAEVGRLHLMNAGEQRAWVLQVIGKTWSDLRHVAKKPLRKWLPPTKDEFLNGGGWIDGLERMVAEHTSTFANKTSAAVIPPQVTFLLCLLHREGFLLFPSENWGRSVNYVPNEAWLAASRRVIYDSTVAALEDLTTGYGRANNLPRLPAVLRSMLLTTIKEMDDVHRDFNKDFYDYRSDNKAVGETVIRSLTLKILRHWSEQVHGAAKLEDEGLEGRDLFQWTRYPKKNNLPTGVENYHPDATIIGWGDALQSVMGALNHMYMDDHRRAANSWLAYLWSLDERPRDLTDVVRDRHINSGEPKGGCFRSYVLSMDIRDDRKLTIVRLLGKLFDLLISQRNLAIKNPIVYDLDKFRSGDSRRKTVRMPLSIDLMSYIREFNCRGEFAFSRSLDVHYCERRDPATDKVRKMWWPGVAVAIHFLLELPLRGFQVRFLDSGEADEETVDVERLRWLRNTSEHARNGRSKGVLYIEQGWEGDPFLGVYVNTNKTGVSDARSGYRIPWCPPELADYIRMLAEWNRANNNVGECPLLEKKNYNEIKNPVVKAAVGTCFPLFRDPITDDGYPLQRRRLDAYWHRLVRAVEDEINASPERKDKRPLHLTRLDGNGEEAERVSLFDIHSLRVSGITNLIERGLPPSMVMEIVGHATVVMTLYYNRTRMENLNARLRDVLGRYPSPASIPDLDIPQIEDLLEHLVNIRPSAQGKDLVRDNPQGFGNGSFHIFVDGICPGGECDTGGEGTKGGAVPVPRPRACSLCRYRLTGPSFLGGLVYNANRLMYELRKIGERITGLLEDSTAAEERGEGTGIYEAQINGLYEEASNVSIEWAAEVQYIHHVLDMMDANAEGDGGQLVLIGADAGEVSVARQAKTDFHLLQELVRSADIMPGFKPDKGIVLDHRELLNDILSQNDLDPFLVRLDPKTRDRAAVMLGEVFLKSIPEGEFSGLLDGGRRLVDFSQDLPATIAAFGERMVNGALPSSDEAIVIDSDHRDTET</sequence>
<dbReference type="GO" id="GO:0015074">
    <property type="term" value="P:DNA integration"/>
    <property type="evidence" value="ECO:0007669"/>
    <property type="project" value="InterPro"/>
</dbReference>
<dbReference type="GO" id="GO:0003677">
    <property type="term" value="F:DNA binding"/>
    <property type="evidence" value="ECO:0007669"/>
    <property type="project" value="InterPro"/>
</dbReference>
<reference evidence="3 4" key="1">
    <citation type="submission" date="2018-07" db="EMBL/GenBank/DDBJ databases">
        <title>Genome sequence of Azospirillum sp. ATCC 49961.</title>
        <authorList>
            <person name="Sant'Anna F.H."/>
            <person name="Baldani J.I."/>
            <person name="Zilli J.E."/>
            <person name="Reis V.M."/>
            <person name="Hartmann A."/>
            <person name="Cruz L."/>
            <person name="de Souza E.M."/>
            <person name="de Oliveira Pedrosa F."/>
            <person name="Passaglia L.M.P."/>
        </authorList>
    </citation>
    <scope>NUCLEOTIDE SEQUENCE [LARGE SCALE GENOMIC DNA]</scope>
    <source>
        <strain evidence="3 4">ATCC 49961</strain>
    </source>
</reference>
<dbReference type="EMBL" id="QOKW01000009">
    <property type="protein sequence ID" value="KAA0680336.1"/>
    <property type="molecule type" value="Genomic_DNA"/>
</dbReference>
<keyword evidence="4" id="KW-1185">Reference proteome</keyword>
<dbReference type="AlphaFoldDB" id="A0A9W7NJ91"/>
<dbReference type="Pfam" id="PF00589">
    <property type="entry name" value="Phage_integrase"/>
    <property type="match status" value="1"/>
</dbReference>
<dbReference type="Gene3D" id="1.10.443.10">
    <property type="entry name" value="Intergrase catalytic core"/>
    <property type="match status" value="1"/>
</dbReference>
<name>A0A9W7NJ91_9PROT</name>
<evidence type="ECO:0000313" key="3">
    <source>
        <dbReference type="EMBL" id="KAA0680336.1"/>
    </source>
</evidence>
<dbReference type="Proteomes" id="UP000480854">
    <property type="component" value="Unassembled WGS sequence"/>
</dbReference>
<comment type="caution">
    <text evidence="3">The sequence shown here is derived from an EMBL/GenBank/DDBJ whole genome shotgun (WGS) entry which is preliminary data.</text>
</comment>